<evidence type="ECO:0000256" key="1">
    <source>
        <dbReference type="ARBA" id="ARBA00004479"/>
    </source>
</evidence>
<dbReference type="GO" id="GO:0004674">
    <property type="term" value="F:protein serine/threonine kinase activity"/>
    <property type="evidence" value="ECO:0007669"/>
    <property type="project" value="UniProtKB-KW"/>
</dbReference>
<sequence length="891" mass="99183">MAHFSTQIQLFLIIVYLYPFLIFSALMLPIKMKQFEVLHLLIILISLTTLTKAQNHIQTKCNNVCGSVTIDFPFGIGRNCALNEWFKIDCNSSTPYLPALNNVEVLEVTSNRQTVVVNVSTIPDCKNPVQNSSLDLRRTPFRYSRSDNLFVVEGCGNADIITKNGTIVGGCSTTCRTTTDTVSDLNNCFGVGCCQTTIAQDLESFTLNRTGLERQDGDGTSCGSAFLARKFFITGIYSSQSMVGEHTFVPVSLSWWNGNRTPIGCNQTCGDVSIPYPLGIGRRCSGNEWFNVHCNSSKPYLSSFNNVEVSSVNMERLIVIVKIPMKVSDCENPLQNSSIDLNSSPFHLSRFDNLFVVEGCGNAAIMENGSIVSGCSTTCGNGTVIDRNKCFGVGCCQTTIPHTLTSFTLNLRGLKRHAGNGSCGSAFLVDKNSYLEGRFSGESTSDDQIFVPLALSWRYVYEVDPDEQKCRACEAKGGFCYHEGGLGSNMSCRYQSKISLTIILGVSISMGLLLIIVMSYALYKIIKKTKAKRRKKRFFKRNGGILLKQQQATDIRLVDKTILFTSNELNKATDNFNENRILGRGAQGTVYKGMLSDGRIVAIKKSMVVDESQLEQFINEVVILSQVSHRNVVKLLGCCLETEVPLLVSEFISNGTLHDLIHDEIGEFLISLNMRLQIAIEVARALSYLHSATSFPIYHRDIKTTNILLDEKYRAKVSDFGTSRFVSVDQTHLTTLVKGTIGYLDPEYFQSSQFTEKSDVYSFGVVLLELLTREKPISLTRFGENRNLAKHFMLAMEEGRVMSIFDEMLVKEGSSIELMAVANLAMRCLNFNGRNRPTMKEVATELEGIILSHVPSTIEPTFRHVKNYEEVELTYGESTSTSITFYHNHCQ</sequence>
<keyword evidence="4 15" id="KW-0812">Transmembrane</keyword>
<dbReference type="FunFam" id="3.30.200.20:FF:000043">
    <property type="entry name" value="Wall-associated receptor kinase 2"/>
    <property type="match status" value="1"/>
</dbReference>
<dbReference type="Proteomes" id="UP000235145">
    <property type="component" value="Unassembled WGS sequence"/>
</dbReference>
<evidence type="ECO:0000256" key="13">
    <source>
        <dbReference type="ARBA" id="ARBA00047558"/>
    </source>
</evidence>
<feature type="transmembrane region" description="Helical" evidence="15">
    <location>
        <begin position="498"/>
        <end position="526"/>
    </location>
</feature>
<dbReference type="InterPro" id="IPR025287">
    <property type="entry name" value="WAK_GUB"/>
</dbReference>
<feature type="transmembrane region" description="Helical" evidence="15">
    <location>
        <begin position="6"/>
        <end position="28"/>
    </location>
</feature>
<evidence type="ECO:0000256" key="5">
    <source>
        <dbReference type="ARBA" id="ARBA00022729"/>
    </source>
</evidence>
<evidence type="ECO:0000256" key="15">
    <source>
        <dbReference type="SAM" id="Phobius"/>
    </source>
</evidence>
<gene>
    <name evidence="17" type="ORF">LSAT_V11C200072740</name>
</gene>
<evidence type="ECO:0000256" key="8">
    <source>
        <dbReference type="ARBA" id="ARBA00022840"/>
    </source>
</evidence>
<comment type="catalytic activity">
    <reaction evidence="14">
        <text>L-threonyl-[protein] + ATP = O-phospho-L-threonyl-[protein] + ADP + H(+)</text>
        <dbReference type="Rhea" id="RHEA:46608"/>
        <dbReference type="Rhea" id="RHEA-COMP:11060"/>
        <dbReference type="Rhea" id="RHEA-COMP:11605"/>
        <dbReference type="ChEBI" id="CHEBI:15378"/>
        <dbReference type="ChEBI" id="CHEBI:30013"/>
        <dbReference type="ChEBI" id="CHEBI:30616"/>
        <dbReference type="ChEBI" id="CHEBI:61977"/>
        <dbReference type="ChEBI" id="CHEBI:456216"/>
    </reaction>
</comment>
<dbReference type="Gene3D" id="3.30.200.20">
    <property type="entry name" value="Phosphorylase Kinase, domain 1"/>
    <property type="match status" value="1"/>
</dbReference>
<keyword evidence="5" id="KW-0732">Signal</keyword>
<dbReference type="SUPFAM" id="SSF56112">
    <property type="entry name" value="Protein kinase-like (PK-like)"/>
    <property type="match status" value="1"/>
</dbReference>
<evidence type="ECO:0000313" key="17">
    <source>
        <dbReference type="EMBL" id="KAJ0223367.1"/>
    </source>
</evidence>
<feature type="domain" description="Protein kinase" evidence="16">
    <location>
        <begin position="576"/>
        <end position="862"/>
    </location>
</feature>
<dbReference type="GO" id="GO:0007166">
    <property type="term" value="P:cell surface receptor signaling pathway"/>
    <property type="evidence" value="ECO:0000318"/>
    <property type="project" value="GO_Central"/>
</dbReference>
<comment type="subcellular location">
    <subcellularLocation>
        <location evidence="1">Membrane</location>
        <topology evidence="1">Single-pass type I membrane protein</topology>
    </subcellularLocation>
</comment>
<keyword evidence="9 15" id="KW-1133">Transmembrane helix</keyword>
<dbReference type="AlphaFoldDB" id="A0A9R1XX03"/>
<evidence type="ECO:0000259" key="16">
    <source>
        <dbReference type="PROSITE" id="PS50011"/>
    </source>
</evidence>
<evidence type="ECO:0000256" key="6">
    <source>
        <dbReference type="ARBA" id="ARBA00022741"/>
    </source>
</evidence>
<keyword evidence="7" id="KW-0418">Kinase</keyword>
<dbReference type="Pfam" id="PF00069">
    <property type="entry name" value="Pkinase"/>
    <property type="match status" value="1"/>
</dbReference>
<name>A0A9R1XX03_LACSA</name>
<dbReference type="GO" id="GO:0005886">
    <property type="term" value="C:plasma membrane"/>
    <property type="evidence" value="ECO:0000318"/>
    <property type="project" value="GO_Central"/>
</dbReference>
<comment type="catalytic activity">
    <reaction evidence="13">
        <text>L-seryl-[protein] + ATP = O-phospho-L-seryl-[protein] + ADP + H(+)</text>
        <dbReference type="Rhea" id="RHEA:17989"/>
        <dbReference type="Rhea" id="RHEA-COMP:9863"/>
        <dbReference type="Rhea" id="RHEA-COMP:11604"/>
        <dbReference type="ChEBI" id="CHEBI:15378"/>
        <dbReference type="ChEBI" id="CHEBI:29999"/>
        <dbReference type="ChEBI" id="CHEBI:30616"/>
        <dbReference type="ChEBI" id="CHEBI:83421"/>
        <dbReference type="ChEBI" id="CHEBI:456216"/>
    </reaction>
</comment>
<keyword evidence="11" id="KW-1015">Disulfide bond</keyword>
<dbReference type="SMART" id="SM00220">
    <property type="entry name" value="S_TKc"/>
    <property type="match status" value="1"/>
</dbReference>
<dbReference type="PANTHER" id="PTHR27005">
    <property type="entry name" value="WALL-ASSOCIATED RECEPTOR KINASE-LIKE 21"/>
    <property type="match status" value="1"/>
</dbReference>
<evidence type="ECO:0000256" key="3">
    <source>
        <dbReference type="ARBA" id="ARBA00022679"/>
    </source>
</evidence>
<keyword evidence="2" id="KW-0723">Serine/threonine-protein kinase</keyword>
<dbReference type="PANTHER" id="PTHR27005:SF388">
    <property type="entry name" value="MITOGEN-ACTIVATED PROTEIN (MAP) KINASE KINASE KINASE 10-RELATED"/>
    <property type="match status" value="1"/>
</dbReference>
<dbReference type="PROSITE" id="PS50011">
    <property type="entry name" value="PROTEIN_KINASE_DOM"/>
    <property type="match status" value="1"/>
</dbReference>
<reference evidence="17 18" key="1">
    <citation type="journal article" date="2017" name="Nat. Commun.">
        <title>Genome assembly with in vitro proximity ligation data and whole-genome triplication in lettuce.</title>
        <authorList>
            <person name="Reyes-Chin-Wo S."/>
            <person name="Wang Z."/>
            <person name="Yang X."/>
            <person name="Kozik A."/>
            <person name="Arikit S."/>
            <person name="Song C."/>
            <person name="Xia L."/>
            <person name="Froenicke L."/>
            <person name="Lavelle D.O."/>
            <person name="Truco M.J."/>
            <person name="Xia R."/>
            <person name="Zhu S."/>
            <person name="Xu C."/>
            <person name="Xu H."/>
            <person name="Xu X."/>
            <person name="Cox K."/>
            <person name="Korf I."/>
            <person name="Meyers B.C."/>
            <person name="Michelmore R.W."/>
        </authorList>
    </citation>
    <scope>NUCLEOTIDE SEQUENCE [LARGE SCALE GENOMIC DNA]</scope>
    <source>
        <strain evidence="18">cv. Salinas</strain>
        <tissue evidence="17">Seedlings</tissue>
    </source>
</reference>
<dbReference type="Gene3D" id="1.10.510.10">
    <property type="entry name" value="Transferase(Phosphotransferase) domain 1"/>
    <property type="match status" value="1"/>
</dbReference>
<dbReference type="FunFam" id="1.10.510.10:FF:000084">
    <property type="entry name" value="Wall-associated receptor kinase 2"/>
    <property type="match status" value="1"/>
</dbReference>
<accession>A0A9R1XX03</accession>
<dbReference type="GO" id="GO:0005524">
    <property type="term" value="F:ATP binding"/>
    <property type="evidence" value="ECO:0007669"/>
    <property type="project" value="UniProtKB-KW"/>
</dbReference>
<dbReference type="InterPro" id="IPR008271">
    <property type="entry name" value="Ser/Thr_kinase_AS"/>
</dbReference>
<evidence type="ECO:0000256" key="14">
    <source>
        <dbReference type="ARBA" id="ARBA00047951"/>
    </source>
</evidence>
<evidence type="ECO:0000256" key="11">
    <source>
        <dbReference type="ARBA" id="ARBA00023157"/>
    </source>
</evidence>
<evidence type="ECO:0000256" key="2">
    <source>
        <dbReference type="ARBA" id="ARBA00022527"/>
    </source>
</evidence>
<keyword evidence="18" id="KW-1185">Reference proteome</keyword>
<dbReference type="CDD" id="cd14066">
    <property type="entry name" value="STKc_IRAK"/>
    <property type="match status" value="1"/>
</dbReference>
<proteinExistence type="predicted"/>
<comment type="caution">
    <text evidence="17">The sequence shown here is derived from an EMBL/GenBank/DDBJ whole genome shotgun (WGS) entry which is preliminary data.</text>
</comment>
<dbReference type="PROSITE" id="PS00108">
    <property type="entry name" value="PROTEIN_KINASE_ST"/>
    <property type="match status" value="1"/>
</dbReference>
<evidence type="ECO:0000256" key="7">
    <source>
        <dbReference type="ARBA" id="ARBA00022777"/>
    </source>
</evidence>
<organism evidence="17 18">
    <name type="scientific">Lactuca sativa</name>
    <name type="common">Garden lettuce</name>
    <dbReference type="NCBI Taxonomy" id="4236"/>
    <lineage>
        <taxon>Eukaryota</taxon>
        <taxon>Viridiplantae</taxon>
        <taxon>Streptophyta</taxon>
        <taxon>Embryophyta</taxon>
        <taxon>Tracheophyta</taxon>
        <taxon>Spermatophyta</taxon>
        <taxon>Magnoliopsida</taxon>
        <taxon>eudicotyledons</taxon>
        <taxon>Gunneridae</taxon>
        <taxon>Pentapetalae</taxon>
        <taxon>asterids</taxon>
        <taxon>campanulids</taxon>
        <taxon>Asterales</taxon>
        <taxon>Asteraceae</taxon>
        <taxon>Cichorioideae</taxon>
        <taxon>Cichorieae</taxon>
        <taxon>Lactucinae</taxon>
        <taxon>Lactuca</taxon>
    </lineage>
</organism>
<keyword evidence="8" id="KW-0067">ATP-binding</keyword>
<protein>
    <recommendedName>
        <fullName evidence="16">Protein kinase domain-containing protein</fullName>
    </recommendedName>
</protein>
<keyword evidence="10 15" id="KW-0472">Membrane</keyword>
<keyword evidence="6" id="KW-0547">Nucleotide-binding</keyword>
<evidence type="ECO:0000313" key="18">
    <source>
        <dbReference type="Proteomes" id="UP000235145"/>
    </source>
</evidence>
<evidence type="ECO:0000256" key="9">
    <source>
        <dbReference type="ARBA" id="ARBA00022989"/>
    </source>
</evidence>
<dbReference type="InterPro" id="IPR011009">
    <property type="entry name" value="Kinase-like_dom_sf"/>
</dbReference>
<dbReference type="EMBL" id="NBSK02000002">
    <property type="protein sequence ID" value="KAJ0223367.1"/>
    <property type="molecule type" value="Genomic_DNA"/>
</dbReference>
<evidence type="ECO:0000256" key="12">
    <source>
        <dbReference type="ARBA" id="ARBA00023180"/>
    </source>
</evidence>
<dbReference type="GO" id="GO:0030247">
    <property type="term" value="F:polysaccharide binding"/>
    <property type="evidence" value="ECO:0007669"/>
    <property type="project" value="InterPro"/>
</dbReference>
<keyword evidence="3" id="KW-0808">Transferase</keyword>
<dbReference type="Pfam" id="PF13947">
    <property type="entry name" value="GUB_WAK_bind"/>
    <property type="match status" value="2"/>
</dbReference>
<dbReference type="InterPro" id="IPR000719">
    <property type="entry name" value="Prot_kinase_dom"/>
</dbReference>
<evidence type="ECO:0000256" key="4">
    <source>
        <dbReference type="ARBA" id="ARBA00022692"/>
    </source>
</evidence>
<dbReference type="OrthoDB" id="10287609at2759"/>
<dbReference type="InterPro" id="IPR045274">
    <property type="entry name" value="WAK-like"/>
</dbReference>
<evidence type="ECO:0000256" key="10">
    <source>
        <dbReference type="ARBA" id="ARBA00023136"/>
    </source>
</evidence>
<keyword evidence="12" id="KW-0325">Glycoprotein</keyword>